<dbReference type="UniPathway" id="UPA00098">
    <property type="reaction ID" value="UER00360"/>
</dbReference>
<evidence type="ECO:0000256" key="7">
    <source>
        <dbReference type="HAMAP-Rule" id="MF_00412"/>
    </source>
</evidence>
<evidence type="ECO:0000313" key="11">
    <source>
        <dbReference type="Proteomes" id="UP000069912"/>
    </source>
</evidence>
<dbReference type="GO" id="GO:0050661">
    <property type="term" value="F:NADP binding"/>
    <property type="evidence" value="ECO:0007669"/>
    <property type="project" value="InterPro"/>
</dbReference>
<keyword evidence="2 7" id="KW-0028">Amino-acid biosynthesis</keyword>
<dbReference type="KEGG" id="asan:AWM72_02315"/>
<dbReference type="AlphaFoldDB" id="A0A120I934"/>
<dbReference type="EC" id="1.2.1.41" evidence="7"/>
<feature type="domain" description="Aldehyde dehydrogenase" evidence="8">
    <location>
        <begin position="4"/>
        <end position="282"/>
    </location>
</feature>
<dbReference type="InterPro" id="IPR016162">
    <property type="entry name" value="Ald_DH_N"/>
</dbReference>
<dbReference type="InterPro" id="IPR016161">
    <property type="entry name" value="Ald_DH/histidinol_DH"/>
</dbReference>
<reference evidence="10 12" key="3">
    <citation type="submission" date="2017-12" db="EMBL/GenBank/DDBJ databases">
        <title>Phylogenetic diversity of female urinary microbiome.</title>
        <authorList>
            <person name="Thomas-White K."/>
            <person name="Wolfe A.J."/>
        </authorList>
    </citation>
    <scope>NUCLEOTIDE SEQUENCE [LARGE SCALE GENOMIC DNA]</scope>
    <source>
        <strain evidence="10 12">UMB0139</strain>
    </source>
</reference>
<dbReference type="HAMAP" id="MF_00412">
    <property type="entry name" value="ProA"/>
    <property type="match status" value="1"/>
</dbReference>
<evidence type="ECO:0000256" key="3">
    <source>
        <dbReference type="ARBA" id="ARBA00022650"/>
    </source>
</evidence>
<dbReference type="Proteomes" id="UP000234239">
    <property type="component" value="Unassembled WGS sequence"/>
</dbReference>
<protein>
    <recommendedName>
        <fullName evidence="7">Gamma-glutamyl phosphate reductase</fullName>
        <shortName evidence="7">GPR</shortName>
        <ecNumber evidence="7">1.2.1.41</ecNumber>
    </recommendedName>
    <alternativeName>
        <fullName evidence="7">Glutamate-5-semialdehyde dehydrogenase</fullName>
    </alternativeName>
    <alternativeName>
        <fullName evidence="7">Glutamyl-gamma-semialdehyde dehydrogenase</fullName>
        <shortName evidence="7">GSA dehydrogenase</shortName>
    </alternativeName>
</protein>
<dbReference type="Pfam" id="PF00171">
    <property type="entry name" value="Aldedh"/>
    <property type="match status" value="1"/>
</dbReference>
<evidence type="ECO:0000256" key="4">
    <source>
        <dbReference type="ARBA" id="ARBA00022857"/>
    </source>
</evidence>
<dbReference type="PANTHER" id="PTHR11063">
    <property type="entry name" value="GLUTAMATE SEMIALDEHYDE DEHYDROGENASE"/>
    <property type="match status" value="1"/>
</dbReference>
<evidence type="ECO:0000313" key="10">
    <source>
        <dbReference type="EMBL" id="PKZ21603.1"/>
    </source>
</evidence>
<organism evidence="9 11">
    <name type="scientific">Aerococcus sanguinicola</name>
    <dbReference type="NCBI Taxonomy" id="119206"/>
    <lineage>
        <taxon>Bacteria</taxon>
        <taxon>Bacillati</taxon>
        <taxon>Bacillota</taxon>
        <taxon>Bacilli</taxon>
        <taxon>Lactobacillales</taxon>
        <taxon>Aerococcaceae</taxon>
        <taxon>Aerococcus</taxon>
    </lineage>
</organism>
<accession>A0A120I934</accession>
<dbReference type="InterPro" id="IPR015590">
    <property type="entry name" value="Aldehyde_DH_dom"/>
</dbReference>
<keyword evidence="4 7" id="KW-0521">NADP</keyword>
<dbReference type="RefSeq" id="WP_067972580.1">
    <property type="nucleotide sequence ID" value="NZ_CAJHKM010000004.1"/>
</dbReference>
<dbReference type="InterPro" id="IPR000965">
    <property type="entry name" value="GPR_dom"/>
</dbReference>
<dbReference type="InterPro" id="IPR012134">
    <property type="entry name" value="Glu-5-SA_DH"/>
</dbReference>
<dbReference type="PROSITE" id="PS01223">
    <property type="entry name" value="PROA"/>
    <property type="match status" value="1"/>
</dbReference>
<dbReference type="PIRSF" id="PIRSF000151">
    <property type="entry name" value="GPR"/>
    <property type="match status" value="1"/>
</dbReference>
<comment type="subcellular location">
    <subcellularLocation>
        <location evidence="7">Cytoplasm</location>
    </subcellularLocation>
</comment>
<keyword evidence="3 7" id="KW-0641">Proline biosynthesis</keyword>
<keyword evidence="11" id="KW-1185">Reference proteome</keyword>
<name>A0A120I934_9LACT</name>
<dbReference type="OrthoDB" id="9809970at2"/>
<dbReference type="PANTHER" id="PTHR11063:SF8">
    <property type="entry name" value="DELTA-1-PYRROLINE-5-CARBOXYLATE SYNTHASE"/>
    <property type="match status" value="1"/>
</dbReference>
<dbReference type="Proteomes" id="UP000069912">
    <property type="component" value="Chromosome"/>
</dbReference>
<gene>
    <name evidence="7 9" type="primary">proA</name>
    <name evidence="9" type="ORF">AWM72_02315</name>
    <name evidence="10" type="ORF">CYJ28_06780</name>
</gene>
<dbReference type="Gene3D" id="3.40.605.10">
    <property type="entry name" value="Aldehyde Dehydrogenase, Chain A, domain 1"/>
    <property type="match status" value="1"/>
</dbReference>
<evidence type="ECO:0000313" key="9">
    <source>
        <dbReference type="EMBL" id="AMB93669.1"/>
    </source>
</evidence>
<reference evidence="11" key="2">
    <citation type="submission" date="2016-01" db="EMBL/GenBank/DDBJ databases">
        <title>Six Aerococcus type strain genome sequencing and assembly using PacBio and Illumina Hiseq.</title>
        <authorList>
            <person name="Carkaci D."/>
            <person name="Dargis R."/>
            <person name="Nielsen X.C."/>
            <person name="Skovgaard O."/>
            <person name="Fuursted K."/>
            <person name="Christensen J.J."/>
        </authorList>
    </citation>
    <scope>NUCLEOTIDE SEQUENCE [LARGE SCALE GENOMIC DNA]</scope>
    <source>
        <strain evidence="11">CCUG43001</strain>
    </source>
</reference>
<evidence type="ECO:0000259" key="8">
    <source>
        <dbReference type="Pfam" id="PF00171"/>
    </source>
</evidence>
<dbReference type="InterPro" id="IPR016163">
    <property type="entry name" value="Ald_DH_C"/>
</dbReference>
<dbReference type="EMBL" id="PKGY01000003">
    <property type="protein sequence ID" value="PKZ21603.1"/>
    <property type="molecule type" value="Genomic_DNA"/>
</dbReference>
<evidence type="ECO:0000256" key="2">
    <source>
        <dbReference type="ARBA" id="ARBA00022605"/>
    </source>
</evidence>
<keyword evidence="5 7" id="KW-0560">Oxidoreductase</keyword>
<dbReference type="FunFam" id="3.40.309.10:FF:000006">
    <property type="entry name" value="Gamma-glutamyl phosphate reductase"/>
    <property type="match status" value="1"/>
</dbReference>
<evidence type="ECO:0000256" key="1">
    <source>
        <dbReference type="ARBA" id="ARBA00004985"/>
    </source>
</evidence>
<dbReference type="GO" id="GO:0055129">
    <property type="term" value="P:L-proline biosynthetic process"/>
    <property type="evidence" value="ECO:0007669"/>
    <property type="project" value="UniProtKB-UniRule"/>
</dbReference>
<dbReference type="Gene3D" id="3.40.309.10">
    <property type="entry name" value="Aldehyde Dehydrogenase, Chain A, domain 2"/>
    <property type="match status" value="1"/>
</dbReference>
<keyword evidence="7" id="KW-0963">Cytoplasm</keyword>
<dbReference type="GeneID" id="92902901"/>
<comment type="function">
    <text evidence="7">Catalyzes the NADPH-dependent reduction of L-glutamate 5-phosphate into L-glutamate 5-semialdehyde and phosphate. The product spontaneously undergoes cyclization to form 1-pyrroline-5-carboxylate.</text>
</comment>
<dbReference type="CDD" id="cd07079">
    <property type="entry name" value="ALDH_F18-19_ProA-GPR"/>
    <property type="match status" value="1"/>
</dbReference>
<comment type="similarity">
    <text evidence="7">Belongs to the gamma-glutamyl phosphate reductase family.</text>
</comment>
<dbReference type="NCBIfam" id="NF001221">
    <property type="entry name" value="PRK00197.1"/>
    <property type="match status" value="1"/>
</dbReference>
<evidence type="ECO:0000256" key="5">
    <source>
        <dbReference type="ARBA" id="ARBA00023002"/>
    </source>
</evidence>
<dbReference type="InterPro" id="IPR020593">
    <property type="entry name" value="G-glutamylP_reductase_CS"/>
</dbReference>
<comment type="catalytic activity">
    <reaction evidence="6 7">
        <text>L-glutamate 5-semialdehyde + phosphate + NADP(+) = L-glutamyl 5-phosphate + NADPH + H(+)</text>
        <dbReference type="Rhea" id="RHEA:19541"/>
        <dbReference type="ChEBI" id="CHEBI:15378"/>
        <dbReference type="ChEBI" id="CHEBI:43474"/>
        <dbReference type="ChEBI" id="CHEBI:57783"/>
        <dbReference type="ChEBI" id="CHEBI:58066"/>
        <dbReference type="ChEBI" id="CHEBI:58274"/>
        <dbReference type="ChEBI" id="CHEBI:58349"/>
        <dbReference type="EC" id="1.2.1.41"/>
    </reaction>
</comment>
<dbReference type="GO" id="GO:0005737">
    <property type="term" value="C:cytoplasm"/>
    <property type="evidence" value="ECO:0007669"/>
    <property type="project" value="UniProtKB-SubCell"/>
</dbReference>
<evidence type="ECO:0000256" key="6">
    <source>
        <dbReference type="ARBA" id="ARBA00049024"/>
    </source>
</evidence>
<dbReference type="NCBIfam" id="TIGR00407">
    <property type="entry name" value="proA"/>
    <property type="match status" value="1"/>
</dbReference>
<proteinExistence type="inferred from homology"/>
<dbReference type="GO" id="GO:0004350">
    <property type="term" value="F:glutamate-5-semialdehyde dehydrogenase activity"/>
    <property type="evidence" value="ECO:0007669"/>
    <property type="project" value="UniProtKB-UniRule"/>
</dbReference>
<reference evidence="9 11" key="1">
    <citation type="journal article" date="2016" name="Genome Announc.">
        <title>Complete Genome Sequences of Aerococcus christensenii CCUG 28831T, Aerococcus sanguinicola CCUG 43001T, Aerococcus urinae CCUG 36881T, Aerococcus urinaeequi CCUG 28094T, Aerococcus urinaehominis CCUG 42038 BT, and Aerococcus viridans CCUG 4311T.</title>
        <authorList>
            <person name="Carkaci D."/>
            <person name="Dargis R."/>
            <person name="Nielsen X.C."/>
            <person name="Skovgaard O."/>
            <person name="Fuursted K."/>
            <person name="Christensen J.J."/>
        </authorList>
    </citation>
    <scope>NUCLEOTIDE SEQUENCE [LARGE SCALE GENOMIC DNA]</scope>
    <source>
        <strain evidence="9 11">CCUG43001</strain>
    </source>
</reference>
<comment type="pathway">
    <text evidence="1 7">Amino-acid biosynthesis; L-proline biosynthesis; L-glutamate 5-semialdehyde from L-glutamate: step 2/2.</text>
</comment>
<evidence type="ECO:0000313" key="12">
    <source>
        <dbReference type="Proteomes" id="UP000234239"/>
    </source>
</evidence>
<dbReference type="SUPFAM" id="SSF53720">
    <property type="entry name" value="ALDH-like"/>
    <property type="match status" value="1"/>
</dbReference>
<dbReference type="EMBL" id="CP014160">
    <property type="protein sequence ID" value="AMB93669.1"/>
    <property type="molecule type" value="Genomic_DNA"/>
</dbReference>
<sequence length="417" mass="45270">MDIKDLEVMGQKAQAAARQLGQASSQSKEAALLAMADQLRQKQAAILEANAQDIAKTRDQGRPDSFIERMTLTEDRVEAMALGLEDVARQPDPIHEVIAGWTTAQGLDIVQKRVPLGVIGIIYESRPNVTADAASLCFKTGNSVILRGGKETLQSNLAIVSALQAGLAAVDLPQDAIQYIDDPDRALATAFMQLDRYVDCLIPRGSAALIQSVVQNATIPTIETGVGNCHLYVHQSADLDEAVQVFINGKAQRVSVCNALETLILDQAIAKDFLDQAQDLIEAKGIRLHGDQRTCALVKDAIPAVEKDYAEEYLDYDIAVKIVDSYQEAIDHIQTYSSQHSEVIACQDYQVAQDFMNDIDAACVYVNASSRFSDGGVFGFGGEIGISTQKLHARGPMGLKALTSYKYLIQGQGQIRE</sequence>